<dbReference type="InterPro" id="IPR011050">
    <property type="entry name" value="Pectin_lyase_fold/virulence"/>
</dbReference>
<dbReference type="Proteomes" id="UP001156601">
    <property type="component" value="Unassembled WGS sequence"/>
</dbReference>
<dbReference type="PANTHER" id="PTHR36453:SF1">
    <property type="entry name" value="RIGHT HANDED BETA HELIX DOMAIN-CONTAINING PROTEIN"/>
    <property type="match status" value="1"/>
</dbReference>
<dbReference type="SUPFAM" id="SSF141072">
    <property type="entry name" value="CalX-like"/>
    <property type="match status" value="1"/>
</dbReference>
<keyword evidence="3" id="KW-1185">Reference proteome</keyword>
<feature type="region of interest" description="Disordered" evidence="1">
    <location>
        <begin position="651"/>
        <end position="684"/>
    </location>
</feature>
<reference evidence="2" key="2">
    <citation type="submission" date="2023-01" db="EMBL/GenBank/DDBJ databases">
        <title>Draft genome sequence of Agaribacter marinus strain NBRC 110023.</title>
        <authorList>
            <person name="Sun Q."/>
            <person name="Mori K."/>
        </authorList>
    </citation>
    <scope>NUCLEOTIDE SEQUENCE</scope>
    <source>
        <strain evidence="2">NBRC 110023</strain>
    </source>
</reference>
<organism evidence="2 3">
    <name type="scientific">Agaribacter marinus</name>
    <dbReference type="NCBI Taxonomy" id="1431249"/>
    <lineage>
        <taxon>Bacteria</taxon>
        <taxon>Pseudomonadati</taxon>
        <taxon>Pseudomonadota</taxon>
        <taxon>Gammaproteobacteria</taxon>
        <taxon>Alteromonadales</taxon>
        <taxon>Alteromonadaceae</taxon>
        <taxon>Agaribacter</taxon>
    </lineage>
</organism>
<dbReference type="Gene3D" id="2.60.40.2030">
    <property type="match status" value="1"/>
</dbReference>
<dbReference type="AlphaFoldDB" id="A0AA37T222"/>
<dbReference type="PANTHER" id="PTHR36453">
    <property type="entry name" value="SECRETED PROTEIN-RELATED"/>
    <property type="match status" value="1"/>
</dbReference>
<sequence>MQNLSGWQRDQANIYVTDVDWDLGQQNFVMQDNVAMDLARWPNNIDGDPFTQNALRNTGGSSSEVVNNAYLEYADGIPEGDWSKGGSLYFYGDKPVSGWTTWREFITDNTSTRVTFELDKNPTWIRTFHAPADGGDFFLQGIKEVLDYQNEWFFDSDTKKLYVQLPDGDMPRENQISMRKRVTTIDLAARSYIHIKNLAVFGGSIEITGGASFNHIYGVTSLYGNYTLGVVTGFASGNQSVNIRSDWNQFNTQHNIIEKSEIGFGSGTGIYDSGENTQILNSYIHDFNYLGNYDAIINARGGNHTKVLNNLITRGGRDAIQGFNDFAEYAYNDISRSNLIADDCGLFYTVGGPSNTEIHHNWLHDAYSSGDKSKAAGIYLDNDAEAFSVHHNVIWNTEWSSIQINWDGTDINIYNNTMYNGSAVMGAWHKEGTAFSNVNVWNNLSDSDEWELQSDKQNNLTVASSPFVNLDDGDFRLRAGTSPIDAGRVIDDITDDVADSEPDVGAYELGGDNADWVAGINWERKLGPTGLGCYGLPGEDCTNPNEQEPTVSFSEDQTIDEGDTVTVSVVLSDLAISYPVLIAYTISGTATIGADHNADNGEIEITSGMEGSFTFSVDTDDIQNESENIVIAMGSISNAMAGESDIHTITITDTTPEPAPLPTPEPAPIPTPTPTPEVDAPSSSGGSFGGVLVFLAMALLVRKRL</sequence>
<evidence type="ECO:0000313" key="2">
    <source>
        <dbReference type="EMBL" id="GLR72146.1"/>
    </source>
</evidence>
<protein>
    <recommendedName>
        <fullName evidence="4">Right handed beta helix domain-containing protein</fullName>
    </recommendedName>
</protein>
<reference evidence="2" key="1">
    <citation type="journal article" date="2014" name="Int. J. Syst. Evol. Microbiol.">
        <title>Complete genome sequence of Corynebacterium casei LMG S-19264T (=DSM 44701T), isolated from a smear-ripened cheese.</title>
        <authorList>
            <consortium name="US DOE Joint Genome Institute (JGI-PGF)"/>
            <person name="Walter F."/>
            <person name="Albersmeier A."/>
            <person name="Kalinowski J."/>
            <person name="Ruckert C."/>
        </authorList>
    </citation>
    <scope>NUCLEOTIDE SEQUENCE</scope>
    <source>
        <strain evidence="2">NBRC 110023</strain>
    </source>
</reference>
<name>A0AA37T222_9ALTE</name>
<gene>
    <name evidence="2" type="ORF">GCM10007852_30540</name>
</gene>
<dbReference type="InterPro" id="IPR038081">
    <property type="entry name" value="CalX-like_sf"/>
</dbReference>
<dbReference type="RefSeq" id="WP_284218511.1">
    <property type="nucleotide sequence ID" value="NZ_BSOT01000007.1"/>
</dbReference>
<comment type="caution">
    <text evidence="2">The sequence shown here is derived from an EMBL/GenBank/DDBJ whole genome shotgun (WGS) entry which is preliminary data.</text>
</comment>
<dbReference type="Gene3D" id="2.160.20.10">
    <property type="entry name" value="Single-stranded right-handed beta-helix, Pectin lyase-like"/>
    <property type="match status" value="1"/>
</dbReference>
<evidence type="ECO:0000313" key="3">
    <source>
        <dbReference type="Proteomes" id="UP001156601"/>
    </source>
</evidence>
<dbReference type="EMBL" id="BSOT01000007">
    <property type="protein sequence ID" value="GLR72146.1"/>
    <property type="molecule type" value="Genomic_DNA"/>
</dbReference>
<dbReference type="InterPro" id="IPR012334">
    <property type="entry name" value="Pectin_lyas_fold"/>
</dbReference>
<proteinExistence type="predicted"/>
<dbReference type="SUPFAM" id="SSF51126">
    <property type="entry name" value="Pectin lyase-like"/>
    <property type="match status" value="1"/>
</dbReference>
<evidence type="ECO:0000256" key="1">
    <source>
        <dbReference type="SAM" id="MobiDB-lite"/>
    </source>
</evidence>
<evidence type="ECO:0008006" key="4">
    <source>
        <dbReference type="Google" id="ProtNLM"/>
    </source>
</evidence>
<feature type="compositionally biased region" description="Pro residues" evidence="1">
    <location>
        <begin position="657"/>
        <end position="675"/>
    </location>
</feature>
<accession>A0AA37T222</accession>